<evidence type="ECO:0000313" key="5">
    <source>
        <dbReference type="Proteomes" id="UP000503462"/>
    </source>
</evidence>
<feature type="transmembrane region" description="Helical" evidence="2">
    <location>
        <begin position="255"/>
        <end position="276"/>
    </location>
</feature>
<feature type="compositionally biased region" description="Basic residues" evidence="1">
    <location>
        <begin position="186"/>
        <end position="202"/>
    </location>
</feature>
<feature type="compositionally biased region" description="Basic and acidic residues" evidence="1">
    <location>
        <begin position="171"/>
        <end position="185"/>
    </location>
</feature>
<dbReference type="Pfam" id="PF10104">
    <property type="entry name" value="Brr6_like_C_C"/>
    <property type="match status" value="1"/>
</dbReference>
<dbReference type="InterPro" id="IPR018767">
    <property type="entry name" value="Brl1/Brr6_dom"/>
</dbReference>
<organism evidence="4 5">
    <name type="scientific">Peltaster fructicola</name>
    <dbReference type="NCBI Taxonomy" id="286661"/>
    <lineage>
        <taxon>Eukaryota</taxon>
        <taxon>Fungi</taxon>
        <taxon>Dikarya</taxon>
        <taxon>Ascomycota</taxon>
        <taxon>Pezizomycotina</taxon>
        <taxon>Dothideomycetes</taxon>
        <taxon>Dothideomycetes incertae sedis</taxon>
        <taxon>Peltaster</taxon>
    </lineage>
</organism>
<gene>
    <name evidence="4" type="ORF">AMS68_001227</name>
</gene>
<feature type="region of interest" description="Disordered" evidence="1">
    <location>
        <begin position="429"/>
        <end position="451"/>
    </location>
</feature>
<feature type="region of interest" description="Disordered" evidence="1">
    <location>
        <begin position="168"/>
        <end position="230"/>
    </location>
</feature>
<proteinExistence type="predicted"/>
<dbReference type="Proteomes" id="UP000503462">
    <property type="component" value="Chromosome 1"/>
</dbReference>
<feature type="region of interest" description="Disordered" evidence="1">
    <location>
        <begin position="1"/>
        <end position="132"/>
    </location>
</feature>
<evidence type="ECO:0000256" key="2">
    <source>
        <dbReference type="SAM" id="Phobius"/>
    </source>
</evidence>
<keyword evidence="2" id="KW-0812">Transmembrane</keyword>
<dbReference type="PANTHER" id="PTHR28136">
    <property type="entry name" value="NUCLEUS EXPORT PROTEIN BRR6"/>
    <property type="match status" value="1"/>
</dbReference>
<reference evidence="4 5" key="1">
    <citation type="journal article" date="2016" name="Sci. Rep.">
        <title>Peltaster fructicola genome reveals evolution from an invasive phytopathogen to an ectophytic parasite.</title>
        <authorList>
            <person name="Xu C."/>
            <person name="Chen H."/>
            <person name="Gleason M.L."/>
            <person name="Xu J.R."/>
            <person name="Liu H."/>
            <person name="Zhang R."/>
            <person name="Sun G."/>
        </authorList>
    </citation>
    <scope>NUCLEOTIDE SEQUENCE [LARGE SCALE GENOMIC DNA]</scope>
    <source>
        <strain evidence="4 5">LNHT1506</strain>
    </source>
</reference>
<dbReference type="EMBL" id="CP051139">
    <property type="protein sequence ID" value="QIW95709.1"/>
    <property type="molecule type" value="Genomic_DNA"/>
</dbReference>
<keyword evidence="5" id="KW-1185">Reference proteome</keyword>
<protein>
    <recommendedName>
        <fullName evidence="3">Brl1/Brr6 domain-containing protein</fullName>
    </recommendedName>
</protein>
<sequence length="451" mass="49965">MSRRTHEGPMDFEYQNGTGPMDSRSPFANVGSNVQRISATPDRAGFKRSYSAFESPSRPSHAQPHHAATQPSSPSKNRPPVPAFSAIFATPRRVAPAIDDSSAGETPKSPSRDDSDATPDTTALKTAKSRFDFTAIPQLPPIVDTMERESHERRDSFFARFKKRCSPGRGEIPRGELIHAKENKVRKIRSRDGRHRSGRTRRNSVSSSASDDDTGRRRSPHKSPRKVSTMQTDAPGFMTRLFTFIQAHPTVPHILTFYAQLLFNVFLLSACAYFIYSCWTTIQGDIDRKAWTEVASITAENNACAENFRINGCDSATRAPALTVHCDTWALCMARDPQKIARARVSAHTFAEIFNSFVEPISWKAMIFTATLVIGCFAMSNCAFGMLRAKTAQTQQFQPQPWQAPMTPQSVFRGGDFYGEAPWSARTGLEPAPSAGHIEGRGSPVRRLAYG</sequence>
<keyword evidence="2" id="KW-0472">Membrane</keyword>
<name>A0A6H0XMJ0_9PEZI</name>
<dbReference type="PANTHER" id="PTHR28136:SF1">
    <property type="entry name" value="NUCLEUS EXPORT PROTEIN BRL1"/>
    <property type="match status" value="1"/>
</dbReference>
<accession>A0A6H0XMJ0</accession>
<evidence type="ECO:0000256" key="1">
    <source>
        <dbReference type="SAM" id="MobiDB-lite"/>
    </source>
</evidence>
<dbReference type="SMART" id="SM01042">
    <property type="entry name" value="Brr6_like_C_C"/>
    <property type="match status" value="1"/>
</dbReference>
<dbReference type="AlphaFoldDB" id="A0A6H0XMJ0"/>
<feature type="domain" description="Brl1/Brr6" evidence="3">
    <location>
        <begin position="255"/>
        <end position="388"/>
    </location>
</feature>
<keyword evidence="2" id="KW-1133">Transmembrane helix</keyword>
<evidence type="ECO:0000259" key="3">
    <source>
        <dbReference type="SMART" id="SM01042"/>
    </source>
</evidence>
<dbReference type="GO" id="GO:0031965">
    <property type="term" value="C:nuclear membrane"/>
    <property type="evidence" value="ECO:0007669"/>
    <property type="project" value="InterPro"/>
</dbReference>
<evidence type="ECO:0000313" key="4">
    <source>
        <dbReference type="EMBL" id="QIW95709.1"/>
    </source>
</evidence>
<dbReference type="InterPro" id="IPR040202">
    <property type="entry name" value="Brl1/Brr6"/>
</dbReference>
<dbReference type="GO" id="GO:0006998">
    <property type="term" value="P:nuclear envelope organization"/>
    <property type="evidence" value="ECO:0007669"/>
    <property type="project" value="InterPro"/>
</dbReference>
<dbReference type="GO" id="GO:0055088">
    <property type="term" value="P:lipid homeostasis"/>
    <property type="evidence" value="ECO:0007669"/>
    <property type="project" value="InterPro"/>
</dbReference>
<dbReference type="OrthoDB" id="5961at2759"/>
<feature type="transmembrane region" description="Helical" evidence="2">
    <location>
        <begin position="365"/>
        <end position="387"/>
    </location>
</feature>